<protein>
    <submittedName>
        <fullName evidence="2">Uncharacterized protein</fullName>
    </submittedName>
</protein>
<evidence type="ECO:0000313" key="2">
    <source>
        <dbReference type="EMBL" id="MED6199562.1"/>
    </source>
</evidence>
<feature type="compositionally biased region" description="Polar residues" evidence="1">
    <location>
        <begin position="18"/>
        <end position="28"/>
    </location>
</feature>
<comment type="caution">
    <text evidence="2">The sequence shown here is derived from an EMBL/GenBank/DDBJ whole genome shotgun (WGS) entry which is preliminary data.</text>
</comment>
<gene>
    <name evidence="2" type="ORF">PIB30_077099</name>
</gene>
<reference evidence="2 3" key="1">
    <citation type="journal article" date="2023" name="Plants (Basel)">
        <title>Bridging the Gap: Combining Genomics and Transcriptomics Approaches to Understand Stylosanthes scabra, an Orphan Legume from the Brazilian Caatinga.</title>
        <authorList>
            <person name="Ferreira-Neto J.R.C."/>
            <person name="da Silva M.D."/>
            <person name="Binneck E."/>
            <person name="de Melo N.F."/>
            <person name="da Silva R.H."/>
            <person name="de Melo A.L.T.M."/>
            <person name="Pandolfi V."/>
            <person name="Bustamante F.O."/>
            <person name="Brasileiro-Vidal A.C."/>
            <person name="Benko-Iseppon A.M."/>
        </authorList>
    </citation>
    <scope>NUCLEOTIDE SEQUENCE [LARGE SCALE GENOMIC DNA]</scope>
    <source>
        <tissue evidence="2">Leaves</tissue>
    </source>
</reference>
<evidence type="ECO:0000313" key="3">
    <source>
        <dbReference type="Proteomes" id="UP001341840"/>
    </source>
</evidence>
<feature type="region of interest" description="Disordered" evidence="1">
    <location>
        <begin position="18"/>
        <end position="40"/>
    </location>
</feature>
<name>A0ABU6XNV6_9FABA</name>
<proteinExistence type="predicted"/>
<accession>A0ABU6XNV6</accession>
<evidence type="ECO:0000256" key="1">
    <source>
        <dbReference type="SAM" id="MobiDB-lite"/>
    </source>
</evidence>
<dbReference type="EMBL" id="JASCZI010212476">
    <property type="protein sequence ID" value="MED6199562.1"/>
    <property type="molecule type" value="Genomic_DNA"/>
</dbReference>
<keyword evidence="3" id="KW-1185">Reference proteome</keyword>
<organism evidence="2 3">
    <name type="scientific">Stylosanthes scabra</name>
    <dbReference type="NCBI Taxonomy" id="79078"/>
    <lineage>
        <taxon>Eukaryota</taxon>
        <taxon>Viridiplantae</taxon>
        <taxon>Streptophyta</taxon>
        <taxon>Embryophyta</taxon>
        <taxon>Tracheophyta</taxon>
        <taxon>Spermatophyta</taxon>
        <taxon>Magnoliopsida</taxon>
        <taxon>eudicotyledons</taxon>
        <taxon>Gunneridae</taxon>
        <taxon>Pentapetalae</taxon>
        <taxon>rosids</taxon>
        <taxon>fabids</taxon>
        <taxon>Fabales</taxon>
        <taxon>Fabaceae</taxon>
        <taxon>Papilionoideae</taxon>
        <taxon>50 kb inversion clade</taxon>
        <taxon>dalbergioids sensu lato</taxon>
        <taxon>Dalbergieae</taxon>
        <taxon>Pterocarpus clade</taxon>
        <taxon>Stylosanthes</taxon>
    </lineage>
</organism>
<dbReference type="Proteomes" id="UP001341840">
    <property type="component" value="Unassembled WGS sequence"/>
</dbReference>
<sequence length="125" mass="13775">MGGINPIPNVLCVHNNVEPRSQQSPSKSRVTRKNSPMDGRASSFAAQATLLATAGCRRIPIRCVRNFCLLAELLVQRAELRVQLPQLLVQPASNSDSNILPFLASLHESFAPNDFFSLFQTFLNP</sequence>